<evidence type="ECO:0000256" key="1">
    <source>
        <dbReference type="SAM" id="MobiDB-lite"/>
    </source>
</evidence>
<sequence length="218" mass="24319">MSNRHHASDNGPDMMYSFSEAGSSSPPAMAHPPHPSFCNGQSVCVRRFHQYPSPHSSETWEEGLVTGGKMINLSGTMAYAYQVQLQNRTEWFSPHLHEIVAVPKPSFRNDIFDDPLLPPPVSVAAPPPIHSHVPHPHPKNLFEVGQPVFARYQTQSAGQTFSAWTSARIYSRRLDSRSSTWLYTVQWKGGNTSDLSSGILPYTPEARETLETTGEIIY</sequence>
<gene>
    <name evidence="2" type="ORF">BOTBODRAFT_25863</name>
</gene>
<accession>A0A067N0A9</accession>
<dbReference type="HOGENOM" id="CLU_1266674_0_0_1"/>
<dbReference type="AlphaFoldDB" id="A0A067N0A9"/>
<evidence type="ECO:0000313" key="3">
    <source>
        <dbReference type="Proteomes" id="UP000027195"/>
    </source>
</evidence>
<dbReference type="InParanoid" id="A0A067N0A9"/>
<feature type="region of interest" description="Disordered" evidence="1">
    <location>
        <begin position="1"/>
        <end position="32"/>
    </location>
</feature>
<dbReference type="Proteomes" id="UP000027195">
    <property type="component" value="Unassembled WGS sequence"/>
</dbReference>
<proteinExistence type="predicted"/>
<name>A0A067N0A9_BOTB1</name>
<protein>
    <submittedName>
        <fullName evidence="2">Uncharacterized protein</fullName>
    </submittedName>
</protein>
<keyword evidence="3" id="KW-1185">Reference proteome</keyword>
<reference evidence="3" key="1">
    <citation type="journal article" date="2014" name="Proc. Natl. Acad. Sci. U.S.A.">
        <title>Extensive sampling of basidiomycete genomes demonstrates inadequacy of the white-rot/brown-rot paradigm for wood decay fungi.</title>
        <authorList>
            <person name="Riley R."/>
            <person name="Salamov A.A."/>
            <person name="Brown D.W."/>
            <person name="Nagy L.G."/>
            <person name="Floudas D."/>
            <person name="Held B.W."/>
            <person name="Levasseur A."/>
            <person name="Lombard V."/>
            <person name="Morin E."/>
            <person name="Otillar R."/>
            <person name="Lindquist E.A."/>
            <person name="Sun H."/>
            <person name="LaButti K.M."/>
            <person name="Schmutz J."/>
            <person name="Jabbour D."/>
            <person name="Luo H."/>
            <person name="Baker S.E."/>
            <person name="Pisabarro A.G."/>
            <person name="Walton J.D."/>
            <person name="Blanchette R.A."/>
            <person name="Henrissat B."/>
            <person name="Martin F."/>
            <person name="Cullen D."/>
            <person name="Hibbett D.S."/>
            <person name="Grigoriev I.V."/>
        </authorList>
    </citation>
    <scope>NUCLEOTIDE SEQUENCE [LARGE SCALE GENOMIC DNA]</scope>
    <source>
        <strain evidence="3">FD-172 SS1</strain>
    </source>
</reference>
<dbReference type="EMBL" id="KL198016">
    <property type="protein sequence ID" value="KDQ21423.1"/>
    <property type="molecule type" value="Genomic_DNA"/>
</dbReference>
<evidence type="ECO:0000313" key="2">
    <source>
        <dbReference type="EMBL" id="KDQ21423.1"/>
    </source>
</evidence>
<organism evidence="2 3">
    <name type="scientific">Botryobasidium botryosum (strain FD-172 SS1)</name>
    <dbReference type="NCBI Taxonomy" id="930990"/>
    <lineage>
        <taxon>Eukaryota</taxon>
        <taxon>Fungi</taxon>
        <taxon>Dikarya</taxon>
        <taxon>Basidiomycota</taxon>
        <taxon>Agaricomycotina</taxon>
        <taxon>Agaricomycetes</taxon>
        <taxon>Cantharellales</taxon>
        <taxon>Botryobasidiaceae</taxon>
        <taxon>Botryobasidium</taxon>
    </lineage>
</organism>